<dbReference type="InterPro" id="IPR018819">
    <property type="entry name" value="Nur1/Mug154"/>
</dbReference>
<feature type="compositionally biased region" description="Polar residues" evidence="5">
    <location>
        <begin position="319"/>
        <end position="328"/>
    </location>
</feature>
<dbReference type="GO" id="GO:0007096">
    <property type="term" value="P:regulation of exit from mitosis"/>
    <property type="evidence" value="ECO:0007669"/>
    <property type="project" value="TreeGrafter"/>
</dbReference>
<feature type="region of interest" description="Disordered" evidence="5">
    <location>
        <begin position="408"/>
        <end position="506"/>
    </location>
</feature>
<dbReference type="EMBL" id="QZAV01000005">
    <property type="protein sequence ID" value="THX44244.1"/>
    <property type="molecule type" value="Genomic_DNA"/>
</dbReference>
<comment type="subcellular location">
    <subcellularLocation>
        <location evidence="1">Endomembrane system</location>
        <topology evidence="1">Multi-pass membrane protein</topology>
    </subcellularLocation>
</comment>
<dbReference type="PANTHER" id="PTHR28293">
    <property type="entry name" value="NUCLEAR RIM PROTEIN 1"/>
    <property type="match status" value="1"/>
</dbReference>
<reference evidence="7 8" key="1">
    <citation type="submission" date="2018-10" db="EMBL/GenBank/DDBJ databases">
        <title>Fifty Aureobasidium pullulans genomes reveal a recombining polyextremotolerant generalist.</title>
        <authorList>
            <person name="Gostincar C."/>
            <person name="Turk M."/>
            <person name="Zajc J."/>
            <person name="Gunde-Cimerman N."/>
        </authorList>
    </citation>
    <scope>NUCLEOTIDE SEQUENCE [LARGE SCALE GENOMIC DNA]</scope>
    <source>
        <strain evidence="7 8">EXF-9785</strain>
    </source>
</reference>
<evidence type="ECO:0000256" key="3">
    <source>
        <dbReference type="ARBA" id="ARBA00022989"/>
    </source>
</evidence>
<dbReference type="Pfam" id="PF10332">
    <property type="entry name" value="DUF2418"/>
    <property type="match status" value="1"/>
</dbReference>
<evidence type="ECO:0000313" key="7">
    <source>
        <dbReference type="EMBL" id="THX44244.1"/>
    </source>
</evidence>
<evidence type="ECO:0000256" key="2">
    <source>
        <dbReference type="ARBA" id="ARBA00022692"/>
    </source>
</evidence>
<dbReference type="GO" id="GO:0012505">
    <property type="term" value="C:endomembrane system"/>
    <property type="evidence" value="ECO:0007669"/>
    <property type="project" value="UniProtKB-SubCell"/>
</dbReference>
<accession>A0A4S9FDC0</accession>
<feature type="transmembrane region" description="Helical" evidence="6">
    <location>
        <begin position="230"/>
        <end position="249"/>
    </location>
</feature>
<evidence type="ECO:0000256" key="4">
    <source>
        <dbReference type="ARBA" id="ARBA00023136"/>
    </source>
</evidence>
<gene>
    <name evidence="7" type="ORF">D6D10_00592</name>
</gene>
<dbReference type="Proteomes" id="UP000308953">
    <property type="component" value="Unassembled WGS sequence"/>
</dbReference>
<comment type="caution">
    <text evidence="7">The sequence shown here is derived from an EMBL/GenBank/DDBJ whole genome shotgun (WGS) entry which is preliminary data.</text>
</comment>
<proteinExistence type="predicted"/>
<keyword evidence="4 6" id="KW-0472">Membrane</keyword>
<dbReference type="GO" id="GO:0043007">
    <property type="term" value="P:maintenance of rDNA"/>
    <property type="evidence" value="ECO:0007669"/>
    <property type="project" value="TreeGrafter"/>
</dbReference>
<feature type="transmembrane region" description="Helical" evidence="6">
    <location>
        <begin position="135"/>
        <end position="157"/>
    </location>
</feature>
<evidence type="ECO:0000256" key="1">
    <source>
        <dbReference type="ARBA" id="ARBA00004127"/>
    </source>
</evidence>
<evidence type="ECO:0000256" key="5">
    <source>
        <dbReference type="SAM" id="MobiDB-lite"/>
    </source>
</evidence>
<feature type="transmembrane region" description="Helical" evidence="6">
    <location>
        <begin position="261"/>
        <end position="280"/>
    </location>
</feature>
<feature type="region of interest" description="Disordered" evidence="5">
    <location>
        <begin position="310"/>
        <end position="333"/>
    </location>
</feature>
<keyword evidence="2 6" id="KW-0812">Transmembrane</keyword>
<name>A0A4S9FDC0_AURPU</name>
<protein>
    <recommendedName>
        <fullName evidence="9">Meiotically up-regulated gene 154 protein</fullName>
    </recommendedName>
</protein>
<evidence type="ECO:0000313" key="8">
    <source>
        <dbReference type="Proteomes" id="UP000308953"/>
    </source>
</evidence>
<dbReference type="AlphaFoldDB" id="A0A4S9FDC0"/>
<evidence type="ECO:0008006" key="9">
    <source>
        <dbReference type="Google" id="ProtNLM"/>
    </source>
</evidence>
<sequence length="506" mass="56574">MSRGMLVSLYGGRLAAQVAEPRDDVTVCGKSEVESRKINIALVPHQQCERGRANMPPIIRRAPLSERIKAYLNPYDLLLWIAEELHESALDEALRDWGMPIGVGANVVFACARWSSKNSNYDDDIFGELEGKSGWFHWFVSTIVYVLATASLLNAFYTFTRTRKYRLFESSIDQAPSTPSARRVRVDSSPSASPLAYFSSMITSNNVFSRRHPDQHNDVWEVSVWDPKPFNLELFALFSPGHAFVYWLFLPTSVGNPRPSVTLVTTIALAVLLSAQLLFFKKFFVQQAKDSMLIHKEVMNEYDTKFVHPNMNRPVRDVGTQTRDTATSPGGLRHRTREVDVYTPHTIINKGFKVNPNPSYASHLTDDPRALYATSPTKNLPRSATTPLLQPTFGSYSTVSSFNTNATSSFGATHEPTDVFNTPGKTRPLVRERPGSQMKRPGDGGSLGVYSHAASPLRKSASRQQLLRPDGRPQGSPLKRTVTEEGGLTERFARLSDANRRDSSRY</sequence>
<feature type="compositionally biased region" description="Basic and acidic residues" evidence="5">
    <location>
        <begin position="491"/>
        <end position="506"/>
    </location>
</feature>
<organism evidence="7 8">
    <name type="scientific">Aureobasidium pullulans</name>
    <name type="common">Black yeast</name>
    <name type="synonym">Pullularia pullulans</name>
    <dbReference type="NCBI Taxonomy" id="5580"/>
    <lineage>
        <taxon>Eukaryota</taxon>
        <taxon>Fungi</taxon>
        <taxon>Dikarya</taxon>
        <taxon>Ascomycota</taxon>
        <taxon>Pezizomycotina</taxon>
        <taxon>Dothideomycetes</taxon>
        <taxon>Dothideomycetidae</taxon>
        <taxon>Dothideales</taxon>
        <taxon>Saccotheciaceae</taxon>
        <taxon>Aureobasidium</taxon>
    </lineage>
</organism>
<dbReference type="PANTHER" id="PTHR28293:SF1">
    <property type="entry name" value="NUCLEAR RIM PROTEIN 1"/>
    <property type="match status" value="1"/>
</dbReference>
<evidence type="ECO:0000256" key="6">
    <source>
        <dbReference type="SAM" id="Phobius"/>
    </source>
</evidence>
<keyword evidence="3 6" id="KW-1133">Transmembrane helix</keyword>